<feature type="domain" description="Gram-positive cocci surface proteins LPxTG" evidence="8">
    <location>
        <begin position="623"/>
        <end position="660"/>
    </location>
</feature>
<keyword evidence="3 7" id="KW-0732">Signal</keyword>
<dbReference type="STRING" id="545697.HMPREF0216_00349"/>
<evidence type="ECO:0000256" key="1">
    <source>
        <dbReference type="ARBA" id="ARBA00022512"/>
    </source>
</evidence>
<evidence type="ECO:0000256" key="4">
    <source>
        <dbReference type="ARBA" id="ARBA00023088"/>
    </source>
</evidence>
<protein>
    <submittedName>
        <fullName evidence="9">LPXTG-motif protein cell wall anchor domain protein</fullName>
    </submittedName>
</protein>
<name>L1QMP8_9CLOT</name>
<feature type="region of interest" description="Disordered" evidence="5">
    <location>
        <begin position="567"/>
        <end position="622"/>
    </location>
</feature>
<accession>L1QMP8</accession>
<reference evidence="9 10" key="1">
    <citation type="submission" date="2012-05" db="EMBL/GenBank/DDBJ databases">
        <authorList>
            <person name="Weinstock G."/>
            <person name="Sodergren E."/>
            <person name="Lobos E.A."/>
            <person name="Fulton L."/>
            <person name="Fulton R."/>
            <person name="Courtney L."/>
            <person name="Fronick C."/>
            <person name="O'Laughlin M."/>
            <person name="Godfrey J."/>
            <person name="Wilson R.M."/>
            <person name="Miner T."/>
            <person name="Farmer C."/>
            <person name="Delehaunty K."/>
            <person name="Cordes M."/>
            <person name="Minx P."/>
            <person name="Tomlinson C."/>
            <person name="Chen J."/>
            <person name="Wollam A."/>
            <person name="Pepin K.H."/>
            <person name="Bhonagiri V."/>
            <person name="Zhang X."/>
            <person name="Suruliraj S."/>
            <person name="Warren W."/>
            <person name="Mitreva M."/>
            <person name="Mardis E.R."/>
            <person name="Wilson R.K."/>
        </authorList>
    </citation>
    <scope>NUCLEOTIDE SEQUENCE [LARGE SCALE GENOMIC DNA]</scope>
    <source>
        <strain evidence="9 10">DSM 1785</strain>
    </source>
</reference>
<comment type="caution">
    <text evidence="9">The sequence shown here is derived from an EMBL/GenBank/DDBJ whole genome shotgun (WGS) entry which is preliminary data.</text>
</comment>
<dbReference type="HOGENOM" id="CLU_414306_0_0_9"/>
<evidence type="ECO:0000313" key="10">
    <source>
        <dbReference type="Proteomes" id="UP000010420"/>
    </source>
</evidence>
<dbReference type="EMBL" id="AMEZ01000013">
    <property type="protein sequence ID" value="EKY28990.1"/>
    <property type="molecule type" value="Genomic_DNA"/>
</dbReference>
<keyword evidence="6" id="KW-0812">Transmembrane</keyword>
<feature type="transmembrane region" description="Helical" evidence="6">
    <location>
        <begin position="634"/>
        <end position="655"/>
    </location>
</feature>
<evidence type="ECO:0000259" key="8">
    <source>
        <dbReference type="Pfam" id="PF00746"/>
    </source>
</evidence>
<dbReference type="InterPro" id="IPR019931">
    <property type="entry name" value="LPXTG_anchor"/>
</dbReference>
<keyword evidence="4" id="KW-0572">Peptidoglycan-anchor</keyword>
<evidence type="ECO:0000313" key="9">
    <source>
        <dbReference type="EMBL" id="EKY28990.1"/>
    </source>
</evidence>
<organism evidence="9 10">
    <name type="scientific">Clostridium celatum DSM 1785</name>
    <dbReference type="NCBI Taxonomy" id="545697"/>
    <lineage>
        <taxon>Bacteria</taxon>
        <taxon>Bacillati</taxon>
        <taxon>Bacillota</taxon>
        <taxon>Clostridia</taxon>
        <taxon>Eubacteriales</taxon>
        <taxon>Clostridiaceae</taxon>
        <taxon>Clostridium</taxon>
    </lineage>
</organism>
<evidence type="ECO:0000256" key="7">
    <source>
        <dbReference type="SAM" id="SignalP"/>
    </source>
</evidence>
<evidence type="ECO:0000256" key="3">
    <source>
        <dbReference type="ARBA" id="ARBA00022729"/>
    </source>
</evidence>
<sequence length="662" mass="74345">MQKLKKFISLTVSLAFLLSFIGNQGITFAQDNPDAENSIEAQEAMKEETFLDESLNEATILEETEEELIDEITPVIDETTSDEAEITTDINESTTSNETINNEDNLDEVIIEDVSEIEEFPKDTSTDNTNEIEAEENPILTNGTSEEVSENENSKETTLEEKVEEVQIPSSIDDIEVYSIETNGTSFDFSNYTILPSITLNVAEEFNQYISTQITLVNINDTSKTVYYTSYGNNISTFVPETTSVSGTYEISKIEIILDTTYTTLAYINPKYKDITTSSSNRTEYKDLAPNFQLEIINYEPFKYSFENFSVPHIVSNGNEFTATVTIKSNREITGLTIWYQSDNDSIVLYDNSVIKDGDNYTISPIPYVYGQGYTPFEYLKSGTYSVESMIIEYKYDSSDIFATSYLSISNITSDDEFENDDSYDFSPLNIICNNPNEDLTPPVINSITMEKNIINLNEVDTSDGIKINISADVIDDLSGFSNMDTWMFLVWNSPNGTSPIYSELYYNDSSNMFEGYVSIDKDHLYEGIYTLEFLSVWDRANNLLSYDRETDSEFLSNYDITITRDSLNNNGSDNNNNNNTSNKPNDSSNIGSNLSGNNSTITITPTNNNTSSQVSSNSSTLNKTTLPYTGSPISSIFIIIFGSLISISGFYMILRKKVNKV</sequence>
<dbReference type="NCBIfam" id="TIGR01167">
    <property type="entry name" value="LPXTG_anchor"/>
    <property type="match status" value="1"/>
</dbReference>
<gene>
    <name evidence="9" type="ORF">HMPREF0216_00349</name>
</gene>
<evidence type="ECO:0000256" key="6">
    <source>
        <dbReference type="SAM" id="Phobius"/>
    </source>
</evidence>
<proteinExistence type="predicted"/>
<dbReference type="Proteomes" id="UP000010420">
    <property type="component" value="Unassembled WGS sequence"/>
</dbReference>
<evidence type="ECO:0000256" key="5">
    <source>
        <dbReference type="SAM" id="MobiDB-lite"/>
    </source>
</evidence>
<keyword evidence="6" id="KW-1133">Transmembrane helix</keyword>
<keyword evidence="2" id="KW-0964">Secreted</keyword>
<dbReference type="PATRIC" id="fig|545697.3.peg.341"/>
<dbReference type="Pfam" id="PF00746">
    <property type="entry name" value="Gram_pos_anchor"/>
    <property type="match status" value="1"/>
</dbReference>
<keyword evidence="6" id="KW-0472">Membrane</keyword>
<feature type="chain" id="PRO_5003957400" evidence="7">
    <location>
        <begin position="30"/>
        <end position="662"/>
    </location>
</feature>
<keyword evidence="1" id="KW-0134">Cell wall</keyword>
<keyword evidence="10" id="KW-1185">Reference proteome</keyword>
<feature type="signal peptide" evidence="7">
    <location>
        <begin position="1"/>
        <end position="29"/>
    </location>
</feature>
<dbReference type="AlphaFoldDB" id="L1QMP8"/>
<feature type="region of interest" description="Disordered" evidence="5">
    <location>
        <begin position="138"/>
        <end position="160"/>
    </location>
</feature>
<dbReference type="RefSeq" id="WP_005210354.1">
    <property type="nucleotide sequence ID" value="NZ_KB291607.1"/>
</dbReference>
<evidence type="ECO:0000256" key="2">
    <source>
        <dbReference type="ARBA" id="ARBA00022525"/>
    </source>
</evidence>